<reference evidence="1 2" key="2">
    <citation type="journal article" date="2022" name="Mol. Ecol. Resour.">
        <title>The genomes of chicory, endive, great burdock and yacon provide insights into Asteraceae paleo-polyploidization history and plant inulin production.</title>
        <authorList>
            <person name="Fan W."/>
            <person name="Wang S."/>
            <person name="Wang H."/>
            <person name="Wang A."/>
            <person name="Jiang F."/>
            <person name="Liu H."/>
            <person name="Zhao H."/>
            <person name="Xu D."/>
            <person name="Zhang Y."/>
        </authorList>
    </citation>
    <scope>NUCLEOTIDE SEQUENCE [LARGE SCALE GENOMIC DNA]</scope>
    <source>
        <strain evidence="2">cv. Yunnan</strain>
        <tissue evidence="1">Leaves</tissue>
    </source>
</reference>
<sequence length="246" mass="28318">MAPATQLRGEMITVWDFDRTIVNDICDRWVVLDTGLTKLFTELRKTMPWNSLMDRMFEELHSKGKTIDAFKNRLNSFTLDPHIISAIRSVHDLGCDLKVLSDANQFFIETILKNNGVYDCFSEIITNPTVVNEEGRLRLFPYHGSNLPPHDCKFCPPNMCKGIVIDEIQDRDMKKRAMIYIGDGRDDLCPVLKLREGDHVMPKKNLPLYHLLSKATIPVKPKIHEWKDGEELKNNLVKLISPQVEV</sequence>
<gene>
    <name evidence="1" type="ORF">L1987_64580</name>
</gene>
<name>A0ACB9BS09_9ASTR</name>
<accession>A0ACB9BS09</accession>
<dbReference type="Proteomes" id="UP001056120">
    <property type="component" value="Linkage Group LG22"/>
</dbReference>
<organism evidence="1 2">
    <name type="scientific">Smallanthus sonchifolius</name>
    <dbReference type="NCBI Taxonomy" id="185202"/>
    <lineage>
        <taxon>Eukaryota</taxon>
        <taxon>Viridiplantae</taxon>
        <taxon>Streptophyta</taxon>
        <taxon>Embryophyta</taxon>
        <taxon>Tracheophyta</taxon>
        <taxon>Spermatophyta</taxon>
        <taxon>Magnoliopsida</taxon>
        <taxon>eudicotyledons</taxon>
        <taxon>Gunneridae</taxon>
        <taxon>Pentapetalae</taxon>
        <taxon>asterids</taxon>
        <taxon>campanulids</taxon>
        <taxon>Asterales</taxon>
        <taxon>Asteraceae</taxon>
        <taxon>Asteroideae</taxon>
        <taxon>Heliantheae alliance</taxon>
        <taxon>Millerieae</taxon>
        <taxon>Smallanthus</taxon>
    </lineage>
</organism>
<protein>
    <submittedName>
        <fullName evidence="1">Uncharacterized protein</fullName>
    </submittedName>
</protein>
<evidence type="ECO:0000313" key="1">
    <source>
        <dbReference type="EMBL" id="KAI3724813.1"/>
    </source>
</evidence>
<reference evidence="2" key="1">
    <citation type="journal article" date="2022" name="Mol. Ecol. Resour.">
        <title>The genomes of chicory, endive, great burdock and yacon provide insights into Asteraceae palaeo-polyploidization history and plant inulin production.</title>
        <authorList>
            <person name="Fan W."/>
            <person name="Wang S."/>
            <person name="Wang H."/>
            <person name="Wang A."/>
            <person name="Jiang F."/>
            <person name="Liu H."/>
            <person name="Zhao H."/>
            <person name="Xu D."/>
            <person name="Zhang Y."/>
        </authorList>
    </citation>
    <scope>NUCLEOTIDE SEQUENCE [LARGE SCALE GENOMIC DNA]</scope>
    <source>
        <strain evidence="2">cv. Yunnan</strain>
    </source>
</reference>
<dbReference type="EMBL" id="CM042039">
    <property type="protein sequence ID" value="KAI3724813.1"/>
    <property type="molecule type" value="Genomic_DNA"/>
</dbReference>
<proteinExistence type="predicted"/>
<evidence type="ECO:0000313" key="2">
    <source>
        <dbReference type="Proteomes" id="UP001056120"/>
    </source>
</evidence>
<comment type="caution">
    <text evidence="1">The sequence shown here is derived from an EMBL/GenBank/DDBJ whole genome shotgun (WGS) entry which is preliminary data.</text>
</comment>
<keyword evidence="2" id="KW-1185">Reference proteome</keyword>